<protein>
    <recommendedName>
        <fullName evidence="5">Zinc knuckle-domain-containing protein</fullName>
    </recommendedName>
</protein>
<dbReference type="EMBL" id="JADGKB010000002">
    <property type="protein sequence ID" value="KAJ3262343.1"/>
    <property type="molecule type" value="Genomic_DNA"/>
</dbReference>
<accession>A0AAD5UMQ2</accession>
<sequence>MTKITSLSQIRKGKVSSTGQPTQCQKCLGYGHWTYECKGTRPYLSRPSRTQQLKKPIVLKRQAPAKIPSAKGLADKILKEKEKERKESDDEKK</sequence>
<evidence type="ECO:0000256" key="1">
    <source>
        <dbReference type="SAM" id="MobiDB-lite"/>
    </source>
</evidence>
<gene>
    <name evidence="2" type="ORF">HK103_002757</name>
    <name evidence="3" type="ORF">HK103_002784</name>
</gene>
<dbReference type="PANTHER" id="PTHR13491:SF0">
    <property type="entry name" value="ZINC FINGER CCHC DOMAIN-CONTAINING PROTEIN 10"/>
    <property type="match status" value="1"/>
</dbReference>
<dbReference type="PANTHER" id="PTHR13491">
    <property type="entry name" value="ZCCHC10 PROTEIN"/>
    <property type="match status" value="1"/>
</dbReference>
<keyword evidence="4" id="KW-1185">Reference proteome</keyword>
<dbReference type="GO" id="GO:0003676">
    <property type="term" value="F:nucleic acid binding"/>
    <property type="evidence" value="ECO:0007669"/>
    <property type="project" value="InterPro"/>
</dbReference>
<reference evidence="2" key="1">
    <citation type="submission" date="2020-05" db="EMBL/GenBank/DDBJ databases">
        <title>Phylogenomic resolution of chytrid fungi.</title>
        <authorList>
            <person name="Stajich J.E."/>
            <person name="Amses K."/>
            <person name="Simmons R."/>
            <person name="Seto K."/>
            <person name="Myers J."/>
            <person name="Bonds A."/>
            <person name="Quandt C.A."/>
            <person name="Barry K."/>
            <person name="Liu P."/>
            <person name="Grigoriev I."/>
            <person name="Longcore J.E."/>
            <person name="James T.Y."/>
        </authorList>
    </citation>
    <scope>NUCLEOTIDE SEQUENCE</scope>
    <source>
        <strain evidence="2">PLAUS21</strain>
    </source>
</reference>
<evidence type="ECO:0008006" key="5">
    <source>
        <dbReference type="Google" id="ProtNLM"/>
    </source>
</evidence>
<feature type="region of interest" description="Disordered" evidence="1">
    <location>
        <begin position="1"/>
        <end position="22"/>
    </location>
</feature>
<dbReference type="InterPro" id="IPR039715">
    <property type="entry name" value="ZCCHC10"/>
</dbReference>
<evidence type="ECO:0000313" key="2">
    <source>
        <dbReference type="EMBL" id="KAJ3262343.1"/>
    </source>
</evidence>
<dbReference type="AlphaFoldDB" id="A0AAD5UMQ2"/>
<feature type="region of interest" description="Disordered" evidence="1">
    <location>
        <begin position="63"/>
        <end position="93"/>
    </location>
</feature>
<name>A0AAD5UMQ2_9FUNG</name>
<feature type="compositionally biased region" description="Basic and acidic residues" evidence="1">
    <location>
        <begin position="73"/>
        <end position="93"/>
    </location>
</feature>
<dbReference type="Proteomes" id="UP001210925">
    <property type="component" value="Unassembled WGS sequence"/>
</dbReference>
<dbReference type="GO" id="GO:0008270">
    <property type="term" value="F:zinc ion binding"/>
    <property type="evidence" value="ECO:0007669"/>
    <property type="project" value="InterPro"/>
</dbReference>
<organism evidence="2 4">
    <name type="scientific">Boothiomyces macroporosus</name>
    <dbReference type="NCBI Taxonomy" id="261099"/>
    <lineage>
        <taxon>Eukaryota</taxon>
        <taxon>Fungi</taxon>
        <taxon>Fungi incertae sedis</taxon>
        <taxon>Chytridiomycota</taxon>
        <taxon>Chytridiomycota incertae sedis</taxon>
        <taxon>Chytridiomycetes</taxon>
        <taxon>Rhizophydiales</taxon>
        <taxon>Terramycetaceae</taxon>
        <taxon>Boothiomyces</taxon>
    </lineage>
</organism>
<comment type="caution">
    <text evidence="2">The sequence shown here is derived from an EMBL/GenBank/DDBJ whole genome shotgun (WGS) entry which is preliminary data.</text>
</comment>
<dbReference type="Pfam" id="PF13917">
    <property type="entry name" value="zf-CCHC_3"/>
    <property type="match status" value="1"/>
</dbReference>
<evidence type="ECO:0000313" key="3">
    <source>
        <dbReference type="EMBL" id="KAJ3262369.1"/>
    </source>
</evidence>
<dbReference type="InterPro" id="IPR036875">
    <property type="entry name" value="Znf_CCHC_sf"/>
</dbReference>
<proteinExistence type="predicted"/>
<dbReference type="SUPFAM" id="SSF57756">
    <property type="entry name" value="Retrovirus zinc finger-like domains"/>
    <property type="match status" value="1"/>
</dbReference>
<evidence type="ECO:0000313" key="4">
    <source>
        <dbReference type="Proteomes" id="UP001210925"/>
    </source>
</evidence>
<dbReference type="EMBL" id="JADGKB010000002">
    <property type="protein sequence ID" value="KAJ3262369.1"/>
    <property type="molecule type" value="Genomic_DNA"/>
</dbReference>